<accession>A0A915Q2P8</accession>
<evidence type="ECO:0000313" key="4">
    <source>
        <dbReference type="WBParaSite" id="sdigi.contig81.g3863.t1"/>
    </source>
</evidence>
<dbReference type="Pfam" id="PF01682">
    <property type="entry name" value="DB"/>
    <property type="match status" value="1"/>
</dbReference>
<feature type="chain" id="PRO_5037756587" description="Domain of unknown function DB domain-containing protein" evidence="1">
    <location>
        <begin position="25"/>
        <end position="93"/>
    </location>
</feature>
<evidence type="ECO:0000259" key="2">
    <source>
        <dbReference type="Pfam" id="PF01682"/>
    </source>
</evidence>
<feature type="signal peptide" evidence="1">
    <location>
        <begin position="1"/>
        <end position="24"/>
    </location>
</feature>
<keyword evidence="3" id="KW-1185">Reference proteome</keyword>
<evidence type="ECO:0000313" key="3">
    <source>
        <dbReference type="Proteomes" id="UP000887581"/>
    </source>
</evidence>
<reference evidence="4" key="1">
    <citation type="submission" date="2022-11" db="UniProtKB">
        <authorList>
            <consortium name="WormBaseParasite"/>
        </authorList>
    </citation>
    <scope>IDENTIFICATION</scope>
</reference>
<dbReference type="WBParaSite" id="sdigi.contig81.g3863.t1">
    <property type="protein sequence ID" value="sdigi.contig81.g3863.t1"/>
    <property type="gene ID" value="sdigi.contig81.g3863"/>
</dbReference>
<protein>
    <recommendedName>
        <fullName evidence="2">Domain of unknown function DB domain-containing protein</fullName>
    </recommendedName>
</protein>
<sequence>MRWYMECTASLCFFLTVILDGTLALSANAQYRECCDKKKDTNDWCKRQLCTFNLNLAQALITYPVCSNFDNTMANIWQCARGNRDHTKCCRKK</sequence>
<dbReference type="AlphaFoldDB" id="A0A915Q2P8"/>
<evidence type="ECO:0000256" key="1">
    <source>
        <dbReference type="SAM" id="SignalP"/>
    </source>
</evidence>
<feature type="domain" description="Domain of unknown function DB" evidence="2">
    <location>
        <begin position="34"/>
        <end position="92"/>
    </location>
</feature>
<dbReference type="InterPro" id="IPR002602">
    <property type="entry name" value="DB"/>
</dbReference>
<proteinExistence type="predicted"/>
<organism evidence="3 4">
    <name type="scientific">Setaria digitata</name>
    <dbReference type="NCBI Taxonomy" id="48799"/>
    <lineage>
        <taxon>Eukaryota</taxon>
        <taxon>Metazoa</taxon>
        <taxon>Ecdysozoa</taxon>
        <taxon>Nematoda</taxon>
        <taxon>Chromadorea</taxon>
        <taxon>Rhabditida</taxon>
        <taxon>Spirurina</taxon>
        <taxon>Spiruromorpha</taxon>
        <taxon>Filarioidea</taxon>
        <taxon>Setariidae</taxon>
        <taxon>Setaria</taxon>
    </lineage>
</organism>
<dbReference type="Proteomes" id="UP000887581">
    <property type="component" value="Unplaced"/>
</dbReference>
<name>A0A915Q2P8_9BILA</name>
<keyword evidence="1" id="KW-0732">Signal</keyword>